<dbReference type="Proteomes" id="UP001439008">
    <property type="component" value="Unassembled WGS sequence"/>
</dbReference>
<dbReference type="EMBL" id="JBDODL010000104">
    <property type="protein sequence ID" value="MES1918669.1"/>
    <property type="molecule type" value="Genomic_DNA"/>
</dbReference>
<proteinExistence type="predicted"/>
<reference evidence="1 2" key="1">
    <citation type="journal article" date="2024" name="BMC Biol.">
        <title>Comparative genomics of Ascetosporea gives new insight into the evolutionary basis for animal parasitism in Rhizaria.</title>
        <authorList>
            <person name="Hiltunen Thoren M."/>
            <person name="Onut-Brannstrom I."/>
            <person name="Alfjorden A."/>
            <person name="Peckova H."/>
            <person name="Swords F."/>
            <person name="Hooper C."/>
            <person name="Holzer A.S."/>
            <person name="Bass D."/>
            <person name="Burki F."/>
        </authorList>
    </citation>
    <scope>NUCLEOTIDE SEQUENCE [LARGE SCALE GENOMIC DNA]</scope>
    <source>
        <strain evidence="1">20-A016</strain>
    </source>
</reference>
<name>A0ABV2AGR7_9EUKA</name>
<organism evidence="1 2">
    <name type="scientific">Bonamia ostreae</name>
    <dbReference type="NCBI Taxonomy" id="126728"/>
    <lineage>
        <taxon>Eukaryota</taxon>
        <taxon>Sar</taxon>
        <taxon>Rhizaria</taxon>
        <taxon>Endomyxa</taxon>
        <taxon>Ascetosporea</taxon>
        <taxon>Haplosporida</taxon>
        <taxon>Bonamia</taxon>
    </lineage>
</organism>
<protein>
    <submittedName>
        <fullName evidence="1">Uncharacterized protein</fullName>
    </submittedName>
</protein>
<gene>
    <name evidence="1" type="ORF">MHBO_000604</name>
</gene>
<keyword evidence="2" id="KW-1185">Reference proteome</keyword>
<evidence type="ECO:0000313" key="1">
    <source>
        <dbReference type="EMBL" id="MES1918669.1"/>
    </source>
</evidence>
<comment type="caution">
    <text evidence="1">The sequence shown here is derived from an EMBL/GenBank/DDBJ whole genome shotgun (WGS) entry which is preliminary data.</text>
</comment>
<accession>A0ABV2AGR7</accession>
<evidence type="ECO:0000313" key="2">
    <source>
        <dbReference type="Proteomes" id="UP001439008"/>
    </source>
</evidence>
<sequence>MNRSQNHSETIRNTFETTLVDTDSEISYTDSENNNETLIEMRERRNGRLAKQRKRVSTHRSNNTYFAGKSEKEILRKKFVNFFYKKLPQSSESEEYSDEEIEENALFNRFRSY</sequence>